<evidence type="ECO:0000256" key="1">
    <source>
        <dbReference type="ARBA" id="ARBA00008314"/>
    </source>
</evidence>
<dbReference type="GO" id="GO:0000146">
    <property type="term" value="F:microfilament motor activity"/>
    <property type="evidence" value="ECO:0007669"/>
    <property type="project" value="TreeGrafter"/>
</dbReference>
<dbReference type="PANTHER" id="PTHR13140">
    <property type="entry name" value="MYOSIN"/>
    <property type="match status" value="1"/>
</dbReference>
<feature type="region of interest" description="Disordered" evidence="12">
    <location>
        <begin position="1002"/>
        <end position="1029"/>
    </location>
</feature>
<keyword evidence="3 10" id="KW-0547">Nucleotide-binding</keyword>
<dbReference type="VEuPathDB" id="FungiDB:AMAG_01753"/>
<dbReference type="InterPro" id="IPR000048">
    <property type="entry name" value="IQ_motif_EF-hand-BS"/>
</dbReference>
<proteinExistence type="inferred from homology"/>
<feature type="domain" description="Dilute" evidence="13">
    <location>
        <begin position="1313"/>
        <end position="1576"/>
    </location>
</feature>
<evidence type="ECO:0000256" key="9">
    <source>
        <dbReference type="ARBA" id="ARBA00023203"/>
    </source>
</evidence>
<keyword evidence="7 10" id="KW-0518">Myosin</keyword>
<accession>A0A0L0RZP1</accession>
<reference evidence="16" key="2">
    <citation type="submission" date="2009-11" db="EMBL/GenBank/DDBJ databases">
        <title>The Genome Sequence of Allomyces macrogynus strain ATCC 38327.</title>
        <authorList>
            <consortium name="The Broad Institute Genome Sequencing Platform"/>
            <person name="Russ C."/>
            <person name="Cuomo C."/>
            <person name="Shea T."/>
            <person name="Young S.K."/>
            <person name="Zeng Q."/>
            <person name="Koehrsen M."/>
            <person name="Haas B."/>
            <person name="Borodovsky M."/>
            <person name="Guigo R."/>
            <person name="Alvarado L."/>
            <person name="Berlin A."/>
            <person name="Borenstein D."/>
            <person name="Chen Z."/>
            <person name="Engels R."/>
            <person name="Freedman E."/>
            <person name="Gellesch M."/>
            <person name="Goldberg J."/>
            <person name="Griggs A."/>
            <person name="Gujja S."/>
            <person name="Heiman D."/>
            <person name="Hepburn T."/>
            <person name="Howarth C."/>
            <person name="Jen D."/>
            <person name="Larson L."/>
            <person name="Lewis B."/>
            <person name="Mehta T."/>
            <person name="Park D."/>
            <person name="Pearson M."/>
            <person name="Roberts A."/>
            <person name="Saif S."/>
            <person name="Shenoy N."/>
            <person name="Sisk P."/>
            <person name="Stolte C."/>
            <person name="Sykes S."/>
            <person name="Walk T."/>
            <person name="White J."/>
            <person name="Yandava C."/>
            <person name="Burger G."/>
            <person name="Gray M.W."/>
            <person name="Holland P.W.H."/>
            <person name="King N."/>
            <person name="Lang F.B.F."/>
            <person name="Roger A.J."/>
            <person name="Ruiz-Trillo I."/>
            <person name="Lander E."/>
            <person name="Nusbaum C."/>
        </authorList>
    </citation>
    <scope>NUCLEOTIDE SEQUENCE [LARGE SCALE GENOMIC DNA]</scope>
    <source>
        <strain evidence="16">ATCC 38327</strain>
    </source>
</reference>
<evidence type="ECO:0008006" key="17">
    <source>
        <dbReference type="Google" id="ProtNLM"/>
    </source>
</evidence>
<evidence type="ECO:0000256" key="10">
    <source>
        <dbReference type="PROSITE-ProRule" id="PRU00782"/>
    </source>
</evidence>
<dbReference type="SMART" id="SM00015">
    <property type="entry name" value="IQ"/>
    <property type="match status" value="6"/>
</dbReference>
<dbReference type="InterPro" id="IPR027417">
    <property type="entry name" value="P-loop_NTPase"/>
</dbReference>
<evidence type="ECO:0000313" key="15">
    <source>
        <dbReference type="EMBL" id="KNE55887.1"/>
    </source>
</evidence>
<evidence type="ECO:0000259" key="14">
    <source>
        <dbReference type="PROSITE" id="PS51456"/>
    </source>
</evidence>
<dbReference type="Gene3D" id="3.40.850.10">
    <property type="entry name" value="Kinesin motor domain"/>
    <property type="match status" value="1"/>
</dbReference>
<evidence type="ECO:0000256" key="7">
    <source>
        <dbReference type="ARBA" id="ARBA00023123"/>
    </source>
</evidence>
<dbReference type="InterPro" id="IPR002710">
    <property type="entry name" value="Dilute_dom"/>
</dbReference>
<feature type="region of interest" description="Actin-binding" evidence="10">
    <location>
        <begin position="675"/>
        <end position="697"/>
    </location>
</feature>
<keyword evidence="16" id="KW-1185">Reference proteome</keyword>
<dbReference type="SMART" id="SM00242">
    <property type="entry name" value="MYSc"/>
    <property type="match status" value="1"/>
</dbReference>
<feature type="coiled-coil region" evidence="11">
    <location>
        <begin position="1117"/>
        <end position="1144"/>
    </location>
</feature>
<evidence type="ECO:0000256" key="12">
    <source>
        <dbReference type="SAM" id="MobiDB-lite"/>
    </source>
</evidence>
<reference evidence="15 16" key="1">
    <citation type="submission" date="2009-11" db="EMBL/GenBank/DDBJ databases">
        <title>Annotation of Allomyces macrogynus ATCC 38327.</title>
        <authorList>
            <consortium name="The Broad Institute Genome Sequencing Platform"/>
            <person name="Russ C."/>
            <person name="Cuomo C."/>
            <person name="Burger G."/>
            <person name="Gray M.W."/>
            <person name="Holland P.W.H."/>
            <person name="King N."/>
            <person name="Lang F.B.F."/>
            <person name="Roger A.J."/>
            <person name="Ruiz-Trillo I."/>
            <person name="Young S.K."/>
            <person name="Zeng Q."/>
            <person name="Gargeya S."/>
            <person name="Fitzgerald M."/>
            <person name="Haas B."/>
            <person name="Abouelleil A."/>
            <person name="Alvarado L."/>
            <person name="Arachchi H.M."/>
            <person name="Berlin A."/>
            <person name="Chapman S.B."/>
            <person name="Gearin G."/>
            <person name="Goldberg J."/>
            <person name="Griggs A."/>
            <person name="Gujja S."/>
            <person name="Hansen M."/>
            <person name="Heiman D."/>
            <person name="Howarth C."/>
            <person name="Larimer J."/>
            <person name="Lui A."/>
            <person name="MacDonald P.J.P."/>
            <person name="McCowen C."/>
            <person name="Montmayeur A."/>
            <person name="Murphy C."/>
            <person name="Neiman D."/>
            <person name="Pearson M."/>
            <person name="Priest M."/>
            <person name="Roberts A."/>
            <person name="Saif S."/>
            <person name="Shea T."/>
            <person name="Sisk P."/>
            <person name="Stolte C."/>
            <person name="Sykes S."/>
            <person name="Wortman J."/>
            <person name="Nusbaum C."/>
            <person name="Birren B."/>
        </authorList>
    </citation>
    <scope>NUCLEOTIDE SEQUENCE [LARGE SCALE GENOMIC DNA]</scope>
    <source>
        <strain evidence="15 16">ATCC 38327</strain>
    </source>
</reference>
<dbReference type="SMART" id="SM01132">
    <property type="entry name" value="DIL"/>
    <property type="match status" value="1"/>
</dbReference>
<dbReference type="GO" id="GO:0051015">
    <property type="term" value="F:actin filament binding"/>
    <property type="evidence" value="ECO:0007669"/>
    <property type="project" value="TreeGrafter"/>
</dbReference>
<dbReference type="SUPFAM" id="SSF52540">
    <property type="entry name" value="P-loop containing nucleoside triphosphate hydrolases"/>
    <property type="match status" value="3"/>
</dbReference>
<protein>
    <recommendedName>
        <fullName evidence="17">Myosin motor domain-containing protein</fullName>
    </recommendedName>
</protein>
<keyword evidence="8 10" id="KW-0505">Motor protein</keyword>
<dbReference type="FunFam" id="1.20.5.190:FF:000001">
    <property type="entry name" value="unconventional myosin-Va"/>
    <property type="match status" value="1"/>
</dbReference>
<keyword evidence="2" id="KW-0677">Repeat</keyword>
<sequence length="1629" mass="185479">MTAPTDPVAAAEALLVAYTPGTKVWVQDVVEGWRVASVQSLVRSGDAVTVKVTDALGKDVTTSTTIAKIAASKDSYELPPLKNPPMLEGIEDLTNLSYLHEPAVLHNIRTRYSQHNIYTYSGIVLIAMNPFQRVQLYTQDVVRAYSGKRRGELEPHLFAVAEDAFRGMIREKKNQSIIVSGESGAGKTVSAKYIMRYFAMADAGESGEDSFQAAEVTSPTNAAGMSEVEQQVLATNPIMESFGNAKTTRNDNSSRFGKYIELLFSQHAKIIGARIRTYLLERSRVIYQPETERNYHIFYQLVAGAPAAERKELGLQPHSHFHYLNQGGGSGTVPGVDDAAEFEITQRALSTIGVSVTVQWKLFRLLAALLHIGNIQITNLRNDEAYIADDDAAMAQACKLLGVEVAEFKKWLVKKQIVTRFEKIVTNVNMVGAIAIRDSVAKFLYAGLFEWLVDKTNESLCPPEVASSFHSFIGVLDIYGFEHFKKNSFEQWCINWANEKLQQEFNQHVFKLEQEEYVKEQIKWSFIDFNDNKPCIELIEGRMGLLSLLDEESRLPSGSDKTLIAKFYNQFDKKHKFFGKPRFSNTSFIVHHFAHNVEYEIDGFIEKNKDTVPDELLALFNNAQFDYLHDVISAHKINKPSPVSSRATSPIMARSMGGGGKLSKPTLGSVFKQSLTQLMDTINATEVSYIRCIKSNSAKKPFEFEPQMVLSQLRACGVLETIRISTAGYPGRWTFVEFVERYYLLLPSKEWAQFKDIRGLCTKLLTRTIPDTDKYQIGMTKIFFRAGQLAYLEKLRTQRLNECVVMIQKNIKCALARKRYLKLRSAVISLQARVRGVYARKQARAIREAKAATVIQACFRRYLAQREFARTRSAVVTLQCAWRSYVARRELQRLREEKAAIEIQAAFRGYRARMQYATARRRVILAQSCIRRYRARKELKALKLEAKSVNHYKEISYRLENKVVELTQSLDGKEKMVRQLNDVVKTLEAQTKQWRDKFEQAQSNQQQLKDKLQDAGSSSREMEAIMQQNKGLQSQLNAANDVIRSKDAEIAALQESLANFKATAQRQLRDRDQQQQQLLQQQEQLQQQQVSEQQDRERERIAALARQEALIQESTQINVLKQEVISLKQQLEDEKAKHELATARPRRPSVDTLPPEALWRRQVTPLSQVSPTERMTSRGSFDALKRLRRHSSVEVWTEEMKAMVEVDPVNLLNGGHTPPRTVEEAIMEQEHTFSLLQDPKLESEILDGVIRNLPIPKHATQDSSRRQIVFPAHILGLYSIKAWQHGMNSNMASFLKNATQAIEERVVASNFDDEVTNFWMSNLLELLSILKTSGLAGSASPGAAALAAARRTSIYMEGERLLNKTVVEVERAFTNLYFQWVRLVKKRMQKFIIPCVIENQSLPGFVAKDSSSLFRKFVSTQPTYTIEQLLDAIGQVWRVHKYYYVDDAIIRQTMSEIFKMVGVIAFNHLIMRKNFATWKRGMQIQYNVSRLTEWCSQHSLNEASLHLERLMQAAKLLQLNKATPTNLELYIEDLFDVCFLLSPTQISKLMSIYTVADFENPISPEILKAVASRSVSTDRSDVLLLEATPDSDNSWFSRPEPRKILGVEKYLPSDLEMDLPRVVLLFKFA</sequence>
<dbReference type="EMBL" id="GG745329">
    <property type="protein sequence ID" value="KNE55887.1"/>
    <property type="molecule type" value="Genomic_DNA"/>
</dbReference>
<dbReference type="GO" id="GO:0007015">
    <property type="term" value="P:actin filament organization"/>
    <property type="evidence" value="ECO:0007669"/>
    <property type="project" value="TreeGrafter"/>
</dbReference>
<dbReference type="PROSITE" id="PS50096">
    <property type="entry name" value="IQ"/>
    <property type="match status" value="5"/>
</dbReference>
<dbReference type="Proteomes" id="UP000054350">
    <property type="component" value="Unassembled WGS sequence"/>
</dbReference>
<dbReference type="Gene3D" id="1.10.10.820">
    <property type="match status" value="1"/>
</dbReference>
<dbReference type="CDD" id="cd01380">
    <property type="entry name" value="MYSc_Myo5"/>
    <property type="match status" value="1"/>
</dbReference>
<dbReference type="CDD" id="cd23767">
    <property type="entry name" value="IQCD"/>
    <property type="match status" value="3"/>
</dbReference>
<dbReference type="GO" id="GO:0005737">
    <property type="term" value="C:cytoplasm"/>
    <property type="evidence" value="ECO:0007669"/>
    <property type="project" value="TreeGrafter"/>
</dbReference>
<evidence type="ECO:0000256" key="5">
    <source>
        <dbReference type="ARBA" id="ARBA00022860"/>
    </source>
</evidence>
<keyword evidence="4 10" id="KW-0067">ATP-binding</keyword>
<gene>
    <name evidence="15" type="ORF">AMAG_01753</name>
</gene>
<dbReference type="FunFam" id="1.10.10.820:FF:000001">
    <property type="entry name" value="Myosin heavy chain"/>
    <property type="match status" value="1"/>
</dbReference>
<evidence type="ECO:0000259" key="13">
    <source>
        <dbReference type="PROSITE" id="PS51126"/>
    </source>
</evidence>
<dbReference type="eggNOG" id="KOG0160">
    <property type="taxonomic scope" value="Eukaryota"/>
</dbReference>
<dbReference type="Pfam" id="PF00063">
    <property type="entry name" value="Myosin_head"/>
    <property type="match status" value="1"/>
</dbReference>
<dbReference type="PROSITE" id="PS51456">
    <property type="entry name" value="MYOSIN_MOTOR"/>
    <property type="match status" value="1"/>
</dbReference>
<evidence type="ECO:0000256" key="11">
    <source>
        <dbReference type="SAM" id="Coils"/>
    </source>
</evidence>
<evidence type="ECO:0000313" key="16">
    <source>
        <dbReference type="Proteomes" id="UP000054350"/>
    </source>
</evidence>
<dbReference type="Pfam" id="PF01843">
    <property type="entry name" value="DIL"/>
    <property type="match status" value="1"/>
</dbReference>
<feature type="binding site" evidence="10">
    <location>
        <begin position="181"/>
        <end position="188"/>
    </location>
    <ligand>
        <name>ATP</name>
        <dbReference type="ChEBI" id="CHEBI:30616"/>
    </ligand>
</feature>
<dbReference type="InterPro" id="IPR001609">
    <property type="entry name" value="Myosin_head_motor_dom-like"/>
</dbReference>
<dbReference type="Gene3D" id="1.20.5.190">
    <property type="match status" value="3"/>
</dbReference>
<dbReference type="InterPro" id="IPR036961">
    <property type="entry name" value="Kinesin_motor_dom_sf"/>
</dbReference>
<keyword evidence="9 10" id="KW-0009">Actin-binding</keyword>
<dbReference type="Gene3D" id="6.20.240.20">
    <property type="match status" value="1"/>
</dbReference>
<dbReference type="GO" id="GO:0005524">
    <property type="term" value="F:ATP binding"/>
    <property type="evidence" value="ECO:0007669"/>
    <property type="project" value="UniProtKB-UniRule"/>
</dbReference>
<dbReference type="GO" id="GO:0016459">
    <property type="term" value="C:myosin complex"/>
    <property type="evidence" value="ECO:0007669"/>
    <property type="project" value="UniProtKB-KW"/>
</dbReference>
<dbReference type="Gene3D" id="1.20.58.530">
    <property type="match status" value="1"/>
</dbReference>
<dbReference type="OMA" id="EIMFDDR"/>
<evidence type="ECO:0000256" key="8">
    <source>
        <dbReference type="ARBA" id="ARBA00023175"/>
    </source>
</evidence>
<evidence type="ECO:0000256" key="3">
    <source>
        <dbReference type="ARBA" id="ARBA00022741"/>
    </source>
</evidence>
<keyword evidence="5" id="KW-0112">Calmodulin-binding</keyword>
<dbReference type="InterPro" id="IPR036103">
    <property type="entry name" value="MYSc_Myo5"/>
</dbReference>
<dbReference type="PROSITE" id="PS51126">
    <property type="entry name" value="DILUTE"/>
    <property type="match status" value="1"/>
</dbReference>
<dbReference type="PRINTS" id="PR00193">
    <property type="entry name" value="MYOSINHEAVY"/>
</dbReference>
<evidence type="ECO:0000256" key="4">
    <source>
        <dbReference type="ARBA" id="ARBA00022840"/>
    </source>
</evidence>
<dbReference type="Pfam" id="PF00612">
    <property type="entry name" value="IQ"/>
    <property type="match status" value="3"/>
</dbReference>
<evidence type="ECO:0000256" key="6">
    <source>
        <dbReference type="ARBA" id="ARBA00023054"/>
    </source>
</evidence>
<comment type="similarity">
    <text evidence="1 10">Belongs to the TRAFAC class myosin-kinesin ATPase superfamily. Myosin family.</text>
</comment>
<dbReference type="GO" id="GO:0016020">
    <property type="term" value="C:membrane"/>
    <property type="evidence" value="ECO:0007669"/>
    <property type="project" value="TreeGrafter"/>
</dbReference>
<name>A0A0L0RZP1_ALLM3</name>
<dbReference type="Gene3D" id="1.20.120.720">
    <property type="entry name" value="Myosin VI head, motor domain, U50 subdomain"/>
    <property type="match status" value="1"/>
</dbReference>
<dbReference type="OrthoDB" id="6108017at2759"/>
<dbReference type="PANTHER" id="PTHR13140:SF706">
    <property type="entry name" value="DILUTE CLASS UNCONVENTIONAL MYOSIN, ISOFORM C"/>
    <property type="match status" value="1"/>
</dbReference>
<organism evidence="15 16">
    <name type="scientific">Allomyces macrogynus (strain ATCC 38327)</name>
    <name type="common">Allomyces javanicus var. macrogynus</name>
    <dbReference type="NCBI Taxonomy" id="578462"/>
    <lineage>
        <taxon>Eukaryota</taxon>
        <taxon>Fungi</taxon>
        <taxon>Fungi incertae sedis</taxon>
        <taxon>Blastocladiomycota</taxon>
        <taxon>Blastocladiomycetes</taxon>
        <taxon>Blastocladiales</taxon>
        <taxon>Blastocladiaceae</taxon>
        <taxon>Allomyces</taxon>
    </lineage>
</organism>
<keyword evidence="6 11" id="KW-0175">Coiled coil</keyword>
<dbReference type="STRING" id="578462.A0A0L0RZP1"/>
<evidence type="ECO:0000256" key="2">
    <source>
        <dbReference type="ARBA" id="ARBA00022737"/>
    </source>
</evidence>
<dbReference type="GO" id="GO:0005516">
    <property type="term" value="F:calmodulin binding"/>
    <property type="evidence" value="ECO:0007669"/>
    <property type="project" value="UniProtKB-KW"/>
</dbReference>
<feature type="domain" description="Myosin motor" evidence="14">
    <location>
        <begin position="88"/>
        <end position="797"/>
    </location>
</feature>